<evidence type="ECO:0000256" key="3">
    <source>
        <dbReference type="ARBA" id="ARBA00023295"/>
    </source>
</evidence>
<organism evidence="10 11">
    <name type="scientific">Prolixibacter denitrificans</name>
    <dbReference type="NCBI Taxonomy" id="1541063"/>
    <lineage>
        <taxon>Bacteria</taxon>
        <taxon>Pseudomonadati</taxon>
        <taxon>Bacteroidota</taxon>
        <taxon>Bacteroidia</taxon>
        <taxon>Marinilabiliales</taxon>
        <taxon>Prolixibacteraceae</taxon>
        <taxon>Prolixibacter</taxon>
    </lineage>
</organism>
<reference evidence="9 12" key="2">
    <citation type="submission" date="2019-10" db="EMBL/GenBank/DDBJ databases">
        <title>Prolixibacter strains distinguished by the presence of nitrate reductase genes were adept at nitrate-dependent anaerobic corrosion of metallic iron and carbon steel.</title>
        <authorList>
            <person name="Iino T."/>
            <person name="Shono N."/>
            <person name="Ito K."/>
            <person name="Nakamura R."/>
            <person name="Sueoka K."/>
            <person name="Harayama S."/>
            <person name="Ohkuma M."/>
        </authorList>
    </citation>
    <scope>NUCLEOTIDE SEQUENCE [LARGE SCALE GENOMIC DNA]</scope>
    <source>
        <strain evidence="9 12">MIC1-1</strain>
    </source>
</reference>
<keyword evidence="12" id="KW-1185">Reference proteome</keyword>
<accession>A0A2P8CL14</accession>
<comment type="similarity">
    <text evidence="1 6">Belongs to the glycosyl hydrolase 43 family.</text>
</comment>
<evidence type="ECO:0000313" key="10">
    <source>
        <dbReference type="EMBL" id="PSK85666.1"/>
    </source>
</evidence>
<feature type="active site" description="Proton acceptor" evidence="4">
    <location>
        <position position="67"/>
    </location>
</feature>
<dbReference type="GO" id="GO:0004553">
    <property type="term" value="F:hydrolase activity, hydrolyzing O-glycosyl compounds"/>
    <property type="evidence" value="ECO:0007669"/>
    <property type="project" value="InterPro"/>
</dbReference>
<dbReference type="Proteomes" id="UP000240621">
    <property type="component" value="Unassembled WGS sequence"/>
</dbReference>
<dbReference type="CDD" id="cd09001">
    <property type="entry name" value="GH43_FsAxh1-like"/>
    <property type="match status" value="1"/>
</dbReference>
<comment type="caution">
    <text evidence="10">The sequence shown here is derived from an EMBL/GenBank/DDBJ whole genome shotgun (WGS) entry which is preliminary data.</text>
</comment>
<reference evidence="10 11" key="1">
    <citation type="submission" date="2018-03" db="EMBL/GenBank/DDBJ databases">
        <title>Genomic Encyclopedia of Archaeal and Bacterial Type Strains, Phase II (KMG-II): from individual species to whole genera.</title>
        <authorList>
            <person name="Goeker M."/>
        </authorList>
    </citation>
    <scope>NUCLEOTIDE SEQUENCE [LARGE SCALE GENOMIC DNA]</scope>
    <source>
        <strain evidence="10 11">DSM 27267</strain>
    </source>
</reference>
<dbReference type="InterPro" id="IPR013320">
    <property type="entry name" value="ConA-like_dom_sf"/>
</dbReference>
<dbReference type="SUPFAM" id="SSF75005">
    <property type="entry name" value="Arabinanase/levansucrase/invertase"/>
    <property type="match status" value="1"/>
</dbReference>
<feature type="domain" description="Beta-xylosidase C-terminal Concanavalin A-like" evidence="8">
    <location>
        <begin position="361"/>
        <end position="556"/>
    </location>
</feature>
<dbReference type="EMBL" id="PYGC01000001">
    <property type="protein sequence ID" value="PSK85666.1"/>
    <property type="molecule type" value="Genomic_DNA"/>
</dbReference>
<sequence>MTGATNQTSTMKKRNKIYLLGLLLIAGNINRSVAQQKTDSLYVSKVWVADNGDGTYKNPVLHADYSDPDAIRVGTDFYMTASSFNCIPGLPILHSKDLVNWNLIGYALQKQPPFDVYDKPQHGNGVWAPCIRYHDGEYYIFYPDPDYGIYMIKAQNPKGPWSEPLLIKAGKGLIDPSPLWDDDDNAYLVHAFAGSRAGVKSVLMVSRMKPDGTELIGNEVMVYDGHKNDPTVEGPKFYKRHGYYYIFAPAGGVPTGWQIVLRSKNVFGPYERKMVMAQDSTSINGPHQGAWVETPDGQSWFLHFQDKEAYGRDVLLEPMTWKNDWPVIGIDKKGDGVGEPVLTWKKPDVGRTYPIVTPPESDEFNEPTLGLQWQWHANPQVTWGFPSGRLGFYRLNCIPKPDGFVNLWSVPNLLLQKFPAEEFMVTTKLTFHHRFDGEEVGLVVMGEDYQYIKLEQENKQLVVKTVSCHDARKGNPEKEIFQQKFTGQTVYFRVKVREGAVCSFSFSADGKKFTEAGEKFHAVPGRWIGAKVGLFALQNGKINDAGNADVDWFRIEKIEK</sequence>
<dbReference type="Pfam" id="PF17851">
    <property type="entry name" value="GH43_C2"/>
    <property type="match status" value="1"/>
</dbReference>
<evidence type="ECO:0000256" key="1">
    <source>
        <dbReference type="ARBA" id="ARBA00009865"/>
    </source>
</evidence>
<dbReference type="PANTHER" id="PTHR42812">
    <property type="entry name" value="BETA-XYLOSIDASE"/>
    <property type="match status" value="1"/>
</dbReference>
<evidence type="ECO:0000256" key="2">
    <source>
        <dbReference type="ARBA" id="ARBA00022801"/>
    </source>
</evidence>
<evidence type="ECO:0000313" key="11">
    <source>
        <dbReference type="Proteomes" id="UP000240621"/>
    </source>
</evidence>
<protein>
    <submittedName>
        <fullName evidence="10">Beta-xylosidase</fullName>
    </submittedName>
    <submittedName>
        <fullName evidence="9">Glycoside hydrolase</fullName>
    </submittedName>
</protein>
<evidence type="ECO:0000313" key="12">
    <source>
        <dbReference type="Proteomes" id="UP000396862"/>
    </source>
</evidence>
<dbReference type="InterPro" id="IPR023296">
    <property type="entry name" value="Glyco_hydro_beta-prop_sf"/>
</dbReference>
<dbReference type="Gene3D" id="2.60.120.200">
    <property type="match status" value="1"/>
</dbReference>
<dbReference type="InterPro" id="IPR051795">
    <property type="entry name" value="Glycosyl_Hydrlase_43"/>
</dbReference>
<evidence type="ECO:0000256" key="6">
    <source>
        <dbReference type="RuleBase" id="RU361187"/>
    </source>
</evidence>
<feature type="signal peptide" evidence="7">
    <location>
        <begin position="1"/>
        <end position="34"/>
    </location>
</feature>
<evidence type="ECO:0000259" key="8">
    <source>
        <dbReference type="Pfam" id="PF17851"/>
    </source>
</evidence>
<keyword evidence="2 6" id="KW-0378">Hydrolase</keyword>
<evidence type="ECO:0000313" key="9">
    <source>
        <dbReference type="EMBL" id="GET20285.1"/>
    </source>
</evidence>
<feature type="site" description="Important for catalytic activity, responsible for pKa modulation of the active site Glu and correct orientation of both the proton donor and substrate" evidence="5">
    <location>
        <position position="175"/>
    </location>
</feature>
<dbReference type="InterPro" id="IPR041542">
    <property type="entry name" value="GH43_C2"/>
</dbReference>
<dbReference type="InterPro" id="IPR006710">
    <property type="entry name" value="Glyco_hydro_43"/>
</dbReference>
<proteinExistence type="inferred from homology"/>
<dbReference type="EMBL" id="BLAU01000001">
    <property type="protein sequence ID" value="GET20285.1"/>
    <property type="molecule type" value="Genomic_DNA"/>
</dbReference>
<keyword evidence="3 6" id="KW-0326">Glycosidase</keyword>
<dbReference type="Proteomes" id="UP000396862">
    <property type="component" value="Unassembled WGS sequence"/>
</dbReference>
<dbReference type="AlphaFoldDB" id="A0A2P8CL14"/>
<feature type="active site" description="Proton donor" evidence="4">
    <location>
        <position position="233"/>
    </location>
</feature>
<dbReference type="Gene3D" id="2.115.10.20">
    <property type="entry name" value="Glycosyl hydrolase domain, family 43"/>
    <property type="match status" value="1"/>
</dbReference>
<feature type="chain" id="PRO_5015145377" evidence="7">
    <location>
        <begin position="35"/>
        <end position="560"/>
    </location>
</feature>
<evidence type="ECO:0000256" key="5">
    <source>
        <dbReference type="PIRSR" id="PIRSR606710-2"/>
    </source>
</evidence>
<dbReference type="PANTHER" id="PTHR42812:SF12">
    <property type="entry name" value="BETA-XYLOSIDASE-RELATED"/>
    <property type="match status" value="1"/>
</dbReference>
<name>A0A2P8CL14_9BACT</name>
<evidence type="ECO:0000256" key="4">
    <source>
        <dbReference type="PIRSR" id="PIRSR606710-1"/>
    </source>
</evidence>
<evidence type="ECO:0000256" key="7">
    <source>
        <dbReference type="SAM" id="SignalP"/>
    </source>
</evidence>
<dbReference type="Pfam" id="PF04616">
    <property type="entry name" value="Glyco_hydro_43"/>
    <property type="match status" value="1"/>
</dbReference>
<keyword evidence="7" id="KW-0732">Signal</keyword>
<gene>
    <name evidence="10" type="ORF">CLV93_101632</name>
    <name evidence="9" type="ORF">JCM18694_05310</name>
</gene>
<dbReference type="GO" id="GO:0005975">
    <property type="term" value="P:carbohydrate metabolic process"/>
    <property type="evidence" value="ECO:0007669"/>
    <property type="project" value="InterPro"/>
</dbReference>
<dbReference type="SUPFAM" id="SSF49899">
    <property type="entry name" value="Concanavalin A-like lectins/glucanases"/>
    <property type="match status" value="1"/>
</dbReference>